<dbReference type="OrthoDB" id="197849at2157"/>
<dbReference type="RefSeq" id="WP_149797272.1">
    <property type="nucleotide sequence ID" value="NZ_FNBO01000001.1"/>
</dbReference>
<keyword evidence="3" id="KW-1185">Reference proteome</keyword>
<evidence type="ECO:0000313" key="3">
    <source>
        <dbReference type="Proteomes" id="UP000324020"/>
    </source>
</evidence>
<gene>
    <name evidence="2" type="ORF">SAMN04488067_101267</name>
</gene>
<name>A0A1G7H921_9EURY</name>
<reference evidence="2 3" key="1">
    <citation type="submission" date="2016-10" db="EMBL/GenBank/DDBJ databases">
        <authorList>
            <person name="Varghese N."/>
            <person name="Submissions S."/>
        </authorList>
    </citation>
    <scope>NUCLEOTIDE SEQUENCE [LARGE SCALE GENOMIC DNA]</scope>
    <source>
        <strain evidence="2 3">CGMCC 1.3527</strain>
    </source>
</reference>
<dbReference type="Pfam" id="PF19102">
    <property type="entry name" value="DUF5789"/>
    <property type="match status" value="1"/>
</dbReference>
<feature type="region of interest" description="Disordered" evidence="1">
    <location>
        <begin position="1"/>
        <end position="41"/>
    </location>
</feature>
<evidence type="ECO:0000256" key="1">
    <source>
        <dbReference type="SAM" id="MobiDB-lite"/>
    </source>
</evidence>
<feature type="compositionally biased region" description="Basic and acidic residues" evidence="1">
    <location>
        <begin position="1"/>
        <end position="33"/>
    </location>
</feature>
<organism evidence="2 3">
    <name type="scientific">Halorubrum xinjiangense</name>
    <dbReference type="NCBI Taxonomy" id="261291"/>
    <lineage>
        <taxon>Archaea</taxon>
        <taxon>Methanobacteriati</taxon>
        <taxon>Methanobacteriota</taxon>
        <taxon>Stenosarchaea group</taxon>
        <taxon>Halobacteria</taxon>
        <taxon>Halobacteriales</taxon>
        <taxon>Haloferacaceae</taxon>
        <taxon>Halorubrum</taxon>
    </lineage>
</organism>
<proteinExistence type="predicted"/>
<dbReference type="InterPro" id="IPR043899">
    <property type="entry name" value="DUF5789"/>
</dbReference>
<accession>A0A1G7H921</accession>
<protein>
    <submittedName>
        <fullName evidence="2">Uncharacterized protein</fullName>
    </submittedName>
</protein>
<sequence length="199" mass="22483">MADDKDGREKQAADEDRRQRERDVEAELERGDEPEPPIDPDEVDEFEAALEPLTFPATGREIVAAVGTRELESGTRVYAVADLLPDADIEAFDAPETVRERIRRPAVATAMKRVVEAAATLENEEFGRSQHEAFERTFRALSDIDELDDEEGVEAIADWAVDRIAEKETVPGSRDLRRQAAKYCRKHGYEVRNDEWLGV</sequence>
<dbReference type="EMBL" id="FNBO01000001">
    <property type="protein sequence ID" value="SDE96813.1"/>
    <property type="molecule type" value="Genomic_DNA"/>
</dbReference>
<dbReference type="Proteomes" id="UP000324020">
    <property type="component" value="Unassembled WGS sequence"/>
</dbReference>
<dbReference type="AlphaFoldDB" id="A0A1G7H921"/>
<evidence type="ECO:0000313" key="2">
    <source>
        <dbReference type="EMBL" id="SDE96813.1"/>
    </source>
</evidence>